<keyword evidence="2" id="KW-1185">Reference proteome</keyword>
<sequence>MSVTTIPVVIDGGVRMIRKKSRWFGGALLVMVLTVTGLVASATASQAAAAGWYAESSDDHSAGYGFATWSNTGQYSSFQVCDAGAGDARRAVGYIWWQDGGTIERHAAGGSGTCSTPLNVYVPAGKWVSMEVCERKGANGIDERCGALVHGIAGS</sequence>
<name>A0ABS1YHS9_9ACTN</name>
<dbReference type="RefSeq" id="WP_203149437.1">
    <property type="nucleotide sequence ID" value="NZ_JAEVHL010000079.1"/>
</dbReference>
<gene>
    <name evidence="1" type="ORF">JM949_17085</name>
</gene>
<protein>
    <recommendedName>
        <fullName evidence="3">Secreted protein</fullName>
    </recommendedName>
</protein>
<accession>A0ABS1YHS9</accession>
<evidence type="ECO:0000313" key="1">
    <source>
        <dbReference type="EMBL" id="MBM0276990.1"/>
    </source>
</evidence>
<proteinExistence type="predicted"/>
<evidence type="ECO:0008006" key="3">
    <source>
        <dbReference type="Google" id="ProtNLM"/>
    </source>
</evidence>
<dbReference type="Proteomes" id="UP000622245">
    <property type="component" value="Unassembled WGS sequence"/>
</dbReference>
<evidence type="ECO:0000313" key="2">
    <source>
        <dbReference type="Proteomes" id="UP000622245"/>
    </source>
</evidence>
<reference evidence="1 2" key="1">
    <citation type="submission" date="2021-01" db="EMBL/GenBank/DDBJ databases">
        <title>Draft genome sequence of Micromonospora sp. strain STR1s_6.</title>
        <authorList>
            <person name="Karlyshev A."/>
            <person name="Jawad R."/>
        </authorList>
    </citation>
    <scope>NUCLEOTIDE SEQUENCE [LARGE SCALE GENOMIC DNA]</scope>
    <source>
        <strain evidence="1 2">STR1S-6</strain>
    </source>
</reference>
<organism evidence="1 2">
    <name type="scientific">Micromonospora tarensis</name>
    <dbReference type="NCBI Taxonomy" id="2806100"/>
    <lineage>
        <taxon>Bacteria</taxon>
        <taxon>Bacillati</taxon>
        <taxon>Actinomycetota</taxon>
        <taxon>Actinomycetes</taxon>
        <taxon>Micromonosporales</taxon>
        <taxon>Micromonosporaceae</taxon>
        <taxon>Micromonospora</taxon>
    </lineage>
</organism>
<comment type="caution">
    <text evidence="1">The sequence shown here is derived from an EMBL/GenBank/DDBJ whole genome shotgun (WGS) entry which is preliminary data.</text>
</comment>
<dbReference type="EMBL" id="JAEVHL010000079">
    <property type="protein sequence ID" value="MBM0276990.1"/>
    <property type="molecule type" value="Genomic_DNA"/>
</dbReference>